<name>A0ABS5F7M7_9PROT</name>
<dbReference type="PANTHER" id="PTHR43739">
    <property type="entry name" value="XYLOGLUCANASE (EUROFUNG)"/>
    <property type="match status" value="1"/>
</dbReference>
<dbReference type="EMBL" id="JAAGBB010000061">
    <property type="protein sequence ID" value="MBR0668571.1"/>
    <property type="molecule type" value="Genomic_DNA"/>
</dbReference>
<protein>
    <submittedName>
        <fullName evidence="1">Exo-alpha-sialidase</fullName>
    </submittedName>
</protein>
<gene>
    <name evidence="1" type="ORF">GXW71_29735</name>
</gene>
<dbReference type="PANTHER" id="PTHR43739:SF5">
    <property type="entry name" value="EXO-ALPHA-SIALIDASE"/>
    <property type="match status" value="1"/>
</dbReference>
<dbReference type="SUPFAM" id="SSF110296">
    <property type="entry name" value="Oligoxyloglucan reducing end-specific cellobiohydrolase"/>
    <property type="match status" value="1"/>
</dbReference>
<accession>A0ABS5F7M7</accession>
<dbReference type="InterPro" id="IPR052025">
    <property type="entry name" value="Xyloglucanase_GH74"/>
</dbReference>
<proteinExistence type="predicted"/>
<dbReference type="InterPro" id="IPR015943">
    <property type="entry name" value="WD40/YVTN_repeat-like_dom_sf"/>
</dbReference>
<reference evidence="2" key="1">
    <citation type="journal article" date="2021" name="Syst. Appl. Microbiol.">
        <title>Roseomonas hellenica sp. nov., isolated from roots of wild-growing Alkanna tinctoria.</title>
        <authorList>
            <person name="Rat A."/>
            <person name="Naranjo H.D."/>
            <person name="Lebbe L."/>
            <person name="Cnockaert M."/>
            <person name="Krigas N."/>
            <person name="Grigoriadou K."/>
            <person name="Maloupa E."/>
            <person name="Willems A."/>
        </authorList>
    </citation>
    <scope>NUCLEOTIDE SEQUENCE [LARGE SCALE GENOMIC DNA]</scope>
    <source>
        <strain evidence="2">LMG 31523</strain>
    </source>
</reference>
<evidence type="ECO:0000313" key="1">
    <source>
        <dbReference type="EMBL" id="MBR0668571.1"/>
    </source>
</evidence>
<dbReference type="Gene3D" id="2.130.10.10">
    <property type="entry name" value="YVTN repeat-like/Quinoprotein amine dehydrogenase"/>
    <property type="match status" value="1"/>
</dbReference>
<sequence length="363" mass="38537">MAGSLLVATRKGLFTGIEGTEGHWCFGPPAFLGEPVSAVLRDPRDGALYAALRLGHFGVKLHRSADDGETWTELPAPAFPPEPDAGEKAPAVDMIWTLAAGGADEPGLLWAGTLPAALFRSTDRGESWTRIDSLWTVSERAQWFGGGYDHPGLHSILVDPRDSRRLTVGISCGGVWLSEDAGATWVLGGAGLRADYMPPGRTDDRAIQDPHRLAHCAAAPDVIWCQHHNGLFRSTDRGASFTTIAPPAPSGFGFAAVAHPADPATAWFVPAVKDECRVPVDGRLVVTRTRDAAASFETLGTGLPGEGAYDLIYRHAMDVDATGERLAMGSTTGNLWIGEAGGAHWRLVSAHLPPIAQVAFVRS</sequence>
<dbReference type="CDD" id="cd15482">
    <property type="entry name" value="Sialidase_non-viral"/>
    <property type="match status" value="1"/>
</dbReference>
<evidence type="ECO:0000313" key="2">
    <source>
        <dbReference type="Proteomes" id="UP001196870"/>
    </source>
</evidence>
<organism evidence="1 2">
    <name type="scientific">Plastoroseomonas hellenica</name>
    <dbReference type="NCBI Taxonomy" id="2687306"/>
    <lineage>
        <taxon>Bacteria</taxon>
        <taxon>Pseudomonadati</taxon>
        <taxon>Pseudomonadota</taxon>
        <taxon>Alphaproteobacteria</taxon>
        <taxon>Acetobacterales</taxon>
        <taxon>Acetobacteraceae</taxon>
        <taxon>Plastoroseomonas</taxon>
    </lineage>
</organism>
<dbReference type="Proteomes" id="UP001196870">
    <property type="component" value="Unassembled WGS sequence"/>
</dbReference>
<dbReference type="RefSeq" id="WP_211856347.1">
    <property type="nucleotide sequence ID" value="NZ_JAAGBB010000061.1"/>
</dbReference>
<comment type="caution">
    <text evidence="1">The sequence shown here is derived from an EMBL/GenBank/DDBJ whole genome shotgun (WGS) entry which is preliminary data.</text>
</comment>
<keyword evidence="2" id="KW-1185">Reference proteome</keyword>